<gene>
    <name evidence="1" type="ORF">D5R97_04240</name>
</gene>
<protein>
    <submittedName>
        <fullName evidence="1">Zinc-ribbon domain-containing protein</fullName>
    </submittedName>
</protein>
<sequence length="80" mass="9262">MIIVGVGNNMVNMGDAGYYKCPRCHNECPFCVMEISKKFDVFWIPLARWDKRYYLTCTICSYGYEISKEEINQYVKGAGV</sequence>
<comment type="caution">
    <text evidence="1">The sequence shown here is derived from an EMBL/GenBank/DDBJ whole genome shotgun (WGS) entry which is preliminary data.</text>
</comment>
<accession>A0A424YFH5</accession>
<dbReference type="Proteomes" id="UP000285138">
    <property type="component" value="Unassembled WGS sequence"/>
</dbReference>
<dbReference type="EMBL" id="QZAA01000113">
    <property type="protein sequence ID" value="RQD76520.1"/>
    <property type="molecule type" value="Genomic_DNA"/>
</dbReference>
<dbReference type="AlphaFoldDB" id="A0A424YFH5"/>
<reference evidence="1 2" key="1">
    <citation type="submission" date="2018-08" db="EMBL/GenBank/DDBJ databases">
        <title>The metabolism and importance of syntrophic acetate oxidation coupled to methane or sulfide production in haloalkaline environments.</title>
        <authorList>
            <person name="Timmers P.H.A."/>
            <person name="Vavourakis C.D."/>
            <person name="Sorokin D.Y."/>
            <person name="Sinninghe Damste J.S."/>
            <person name="Muyzer G."/>
            <person name="Stams A.J.M."/>
            <person name="Plugge C.M."/>
        </authorList>
    </citation>
    <scope>NUCLEOTIDE SEQUENCE [LARGE SCALE GENOMIC DNA]</scope>
    <source>
        <strain evidence="1">MSAO_Bac1</strain>
    </source>
</reference>
<organism evidence="1 2">
    <name type="scientific">Candidatus Syntrophonatronum acetioxidans</name>
    <dbReference type="NCBI Taxonomy" id="1795816"/>
    <lineage>
        <taxon>Bacteria</taxon>
        <taxon>Bacillati</taxon>
        <taxon>Bacillota</taxon>
        <taxon>Clostridia</taxon>
        <taxon>Eubacteriales</taxon>
        <taxon>Syntrophomonadaceae</taxon>
        <taxon>Candidatus Syntrophonatronum</taxon>
    </lineage>
</organism>
<evidence type="ECO:0000313" key="2">
    <source>
        <dbReference type="Proteomes" id="UP000285138"/>
    </source>
</evidence>
<proteinExistence type="predicted"/>
<evidence type="ECO:0000313" key="1">
    <source>
        <dbReference type="EMBL" id="RQD76520.1"/>
    </source>
</evidence>
<name>A0A424YFH5_9FIRM</name>